<proteinExistence type="predicted"/>
<gene>
    <name evidence="1" type="ORF">QJS10_CPA03g02050</name>
</gene>
<dbReference type="Proteomes" id="UP001180020">
    <property type="component" value="Unassembled WGS sequence"/>
</dbReference>
<evidence type="ECO:0000313" key="2">
    <source>
        <dbReference type="Proteomes" id="UP001180020"/>
    </source>
</evidence>
<reference evidence="1" key="1">
    <citation type="journal article" date="2023" name="Nat. Commun.">
        <title>Diploid and tetraploid genomes of Acorus and the evolution of monocots.</title>
        <authorList>
            <person name="Ma L."/>
            <person name="Liu K.W."/>
            <person name="Li Z."/>
            <person name="Hsiao Y.Y."/>
            <person name="Qi Y."/>
            <person name="Fu T."/>
            <person name="Tang G.D."/>
            <person name="Zhang D."/>
            <person name="Sun W.H."/>
            <person name="Liu D.K."/>
            <person name="Li Y."/>
            <person name="Chen G.Z."/>
            <person name="Liu X.D."/>
            <person name="Liao X.Y."/>
            <person name="Jiang Y.T."/>
            <person name="Yu X."/>
            <person name="Hao Y."/>
            <person name="Huang J."/>
            <person name="Zhao X.W."/>
            <person name="Ke S."/>
            <person name="Chen Y.Y."/>
            <person name="Wu W.L."/>
            <person name="Hsu J.L."/>
            <person name="Lin Y.F."/>
            <person name="Huang M.D."/>
            <person name="Li C.Y."/>
            <person name="Huang L."/>
            <person name="Wang Z.W."/>
            <person name="Zhao X."/>
            <person name="Zhong W.Y."/>
            <person name="Peng D.H."/>
            <person name="Ahmad S."/>
            <person name="Lan S."/>
            <person name="Zhang J.S."/>
            <person name="Tsai W.C."/>
            <person name="Van de Peer Y."/>
            <person name="Liu Z.J."/>
        </authorList>
    </citation>
    <scope>NUCLEOTIDE SEQUENCE</scope>
    <source>
        <strain evidence="1">CP</strain>
    </source>
</reference>
<dbReference type="AlphaFoldDB" id="A0AAV9F7K3"/>
<accession>A0AAV9F7K3</accession>
<keyword evidence="2" id="KW-1185">Reference proteome</keyword>
<name>A0AAV9F7K3_ACOCL</name>
<comment type="caution">
    <text evidence="1">The sequence shown here is derived from an EMBL/GenBank/DDBJ whole genome shotgun (WGS) entry which is preliminary data.</text>
</comment>
<organism evidence="1 2">
    <name type="scientific">Acorus calamus</name>
    <name type="common">Sweet flag</name>
    <dbReference type="NCBI Taxonomy" id="4465"/>
    <lineage>
        <taxon>Eukaryota</taxon>
        <taxon>Viridiplantae</taxon>
        <taxon>Streptophyta</taxon>
        <taxon>Embryophyta</taxon>
        <taxon>Tracheophyta</taxon>
        <taxon>Spermatophyta</taxon>
        <taxon>Magnoliopsida</taxon>
        <taxon>Liliopsida</taxon>
        <taxon>Acoraceae</taxon>
        <taxon>Acorus</taxon>
    </lineage>
</organism>
<evidence type="ECO:0000313" key="1">
    <source>
        <dbReference type="EMBL" id="KAK1321891.1"/>
    </source>
</evidence>
<reference evidence="1" key="2">
    <citation type="submission" date="2023-06" db="EMBL/GenBank/DDBJ databases">
        <authorList>
            <person name="Ma L."/>
            <person name="Liu K.-W."/>
            <person name="Li Z."/>
            <person name="Hsiao Y.-Y."/>
            <person name="Qi Y."/>
            <person name="Fu T."/>
            <person name="Tang G."/>
            <person name="Zhang D."/>
            <person name="Sun W.-H."/>
            <person name="Liu D.-K."/>
            <person name="Li Y."/>
            <person name="Chen G.-Z."/>
            <person name="Liu X.-D."/>
            <person name="Liao X.-Y."/>
            <person name="Jiang Y.-T."/>
            <person name="Yu X."/>
            <person name="Hao Y."/>
            <person name="Huang J."/>
            <person name="Zhao X.-W."/>
            <person name="Ke S."/>
            <person name="Chen Y.-Y."/>
            <person name="Wu W.-L."/>
            <person name="Hsu J.-L."/>
            <person name="Lin Y.-F."/>
            <person name="Huang M.-D."/>
            <person name="Li C.-Y."/>
            <person name="Huang L."/>
            <person name="Wang Z.-W."/>
            <person name="Zhao X."/>
            <person name="Zhong W.-Y."/>
            <person name="Peng D.-H."/>
            <person name="Ahmad S."/>
            <person name="Lan S."/>
            <person name="Zhang J.-S."/>
            <person name="Tsai W.-C."/>
            <person name="Van De Peer Y."/>
            <person name="Liu Z.-J."/>
        </authorList>
    </citation>
    <scope>NUCLEOTIDE SEQUENCE</scope>
    <source>
        <strain evidence="1">CP</strain>
        <tissue evidence="1">Leaves</tissue>
    </source>
</reference>
<dbReference type="EMBL" id="JAUJYO010000003">
    <property type="protein sequence ID" value="KAK1321891.1"/>
    <property type="molecule type" value="Genomic_DNA"/>
</dbReference>
<sequence>MKLRMPSVGTNSFQANAGISNSLCSNTAGTNAIGSNPDMLQGSHMATELLPGISHEFCENGLFSTDSGDMSYGWKV</sequence>
<protein>
    <submittedName>
        <fullName evidence="1">Uncharacterized protein</fullName>
    </submittedName>
</protein>